<dbReference type="GO" id="GO:0004066">
    <property type="term" value="F:asparagine synthase (glutamine-hydrolyzing) activity"/>
    <property type="evidence" value="ECO:0007669"/>
    <property type="project" value="UniProtKB-EC"/>
</dbReference>
<keyword evidence="12" id="KW-1185">Reference proteome</keyword>
<dbReference type="CDD" id="cd01991">
    <property type="entry name" value="Asn_synthase_B_C"/>
    <property type="match status" value="1"/>
</dbReference>
<keyword evidence="5 9" id="KW-0067">ATP-binding</keyword>
<evidence type="ECO:0000256" key="9">
    <source>
        <dbReference type="PIRSR" id="PIRSR001589-2"/>
    </source>
</evidence>
<evidence type="ECO:0000256" key="5">
    <source>
        <dbReference type="ARBA" id="ARBA00022840"/>
    </source>
</evidence>
<dbReference type="Gene3D" id="3.40.50.620">
    <property type="entry name" value="HUPs"/>
    <property type="match status" value="1"/>
</dbReference>
<dbReference type="KEGG" id="slom:PXH66_10725"/>
<evidence type="ECO:0000313" key="12">
    <source>
        <dbReference type="Proteomes" id="UP001218638"/>
    </source>
</evidence>
<dbReference type="GO" id="GO:0005524">
    <property type="term" value="F:ATP binding"/>
    <property type="evidence" value="ECO:0007669"/>
    <property type="project" value="UniProtKB-KW"/>
</dbReference>
<dbReference type="PROSITE" id="PS51278">
    <property type="entry name" value="GATASE_TYPE_2"/>
    <property type="match status" value="1"/>
</dbReference>
<feature type="domain" description="Glutamine amidotransferase type-2" evidence="10">
    <location>
        <begin position="2"/>
        <end position="213"/>
    </location>
</feature>
<dbReference type="Proteomes" id="UP001218638">
    <property type="component" value="Chromosome"/>
</dbReference>
<evidence type="ECO:0000259" key="10">
    <source>
        <dbReference type="PROSITE" id="PS51278"/>
    </source>
</evidence>
<keyword evidence="8" id="KW-0028">Amino-acid biosynthesis</keyword>
<evidence type="ECO:0000256" key="1">
    <source>
        <dbReference type="ARBA" id="ARBA00005187"/>
    </source>
</evidence>
<dbReference type="EC" id="6.3.5.4" evidence="3"/>
<dbReference type="InterPro" id="IPR014729">
    <property type="entry name" value="Rossmann-like_a/b/a_fold"/>
</dbReference>
<dbReference type="Pfam" id="PF13537">
    <property type="entry name" value="GATase_7"/>
    <property type="match status" value="1"/>
</dbReference>
<dbReference type="SUPFAM" id="SSF52402">
    <property type="entry name" value="Adenine nucleotide alpha hydrolases-like"/>
    <property type="match status" value="1"/>
</dbReference>
<protein>
    <recommendedName>
        <fullName evidence="3">asparagine synthase (glutamine-hydrolyzing)</fullName>
        <ecNumber evidence="3">6.3.5.4</ecNumber>
    </recommendedName>
</protein>
<evidence type="ECO:0000256" key="2">
    <source>
        <dbReference type="ARBA" id="ARBA00005752"/>
    </source>
</evidence>
<dbReference type="RefSeq" id="WP_330928103.1">
    <property type="nucleotide sequence ID" value="NZ_CP119075.1"/>
</dbReference>
<dbReference type="GO" id="GO:0006529">
    <property type="term" value="P:asparagine biosynthetic process"/>
    <property type="evidence" value="ECO:0007669"/>
    <property type="project" value="UniProtKB-KW"/>
</dbReference>
<keyword evidence="8" id="KW-0061">Asparagine biosynthesis</keyword>
<feature type="active site" description="For GATase activity" evidence="8">
    <location>
        <position position="2"/>
    </location>
</feature>
<comment type="pathway">
    <text evidence="1">Amino-acid biosynthesis; L-asparagine biosynthesis; L-asparagine from L-aspartate (L-Gln route): step 1/1.</text>
</comment>
<dbReference type="InterPro" id="IPR033738">
    <property type="entry name" value="AsnB_N"/>
</dbReference>
<dbReference type="NCBIfam" id="TIGR01536">
    <property type="entry name" value="asn_synth_AEB"/>
    <property type="match status" value="1"/>
</dbReference>
<evidence type="ECO:0000313" key="11">
    <source>
        <dbReference type="EMBL" id="WED67322.1"/>
    </source>
</evidence>
<feature type="binding site" evidence="9">
    <location>
        <position position="100"/>
    </location>
    <ligand>
        <name>L-glutamine</name>
        <dbReference type="ChEBI" id="CHEBI:58359"/>
    </ligand>
</feature>
<dbReference type="GO" id="GO:0005829">
    <property type="term" value="C:cytosol"/>
    <property type="evidence" value="ECO:0007669"/>
    <property type="project" value="TreeGrafter"/>
</dbReference>
<dbReference type="CDD" id="cd00712">
    <property type="entry name" value="AsnB"/>
    <property type="match status" value="1"/>
</dbReference>
<comment type="catalytic activity">
    <reaction evidence="7">
        <text>L-aspartate + L-glutamine + ATP + H2O = L-asparagine + L-glutamate + AMP + diphosphate + H(+)</text>
        <dbReference type="Rhea" id="RHEA:12228"/>
        <dbReference type="ChEBI" id="CHEBI:15377"/>
        <dbReference type="ChEBI" id="CHEBI:15378"/>
        <dbReference type="ChEBI" id="CHEBI:29985"/>
        <dbReference type="ChEBI" id="CHEBI:29991"/>
        <dbReference type="ChEBI" id="CHEBI:30616"/>
        <dbReference type="ChEBI" id="CHEBI:33019"/>
        <dbReference type="ChEBI" id="CHEBI:58048"/>
        <dbReference type="ChEBI" id="CHEBI:58359"/>
        <dbReference type="ChEBI" id="CHEBI:456215"/>
        <dbReference type="EC" id="6.3.5.4"/>
    </reaction>
</comment>
<dbReference type="InterPro" id="IPR017932">
    <property type="entry name" value="GATase_2_dom"/>
</dbReference>
<keyword evidence="6 8" id="KW-0315">Glutamine amidotransferase</keyword>
<dbReference type="InterPro" id="IPR051786">
    <property type="entry name" value="ASN_synthetase/amidase"/>
</dbReference>
<keyword evidence="4 9" id="KW-0547">Nucleotide-binding</keyword>
<evidence type="ECO:0000256" key="7">
    <source>
        <dbReference type="ARBA" id="ARBA00048741"/>
    </source>
</evidence>
<dbReference type="PANTHER" id="PTHR43284">
    <property type="entry name" value="ASPARAGINE SYNTHETASE (GLUTAMINE-HYDROLYZING)"/>
    <property type="match status" value="1"/>
</dbReference>
<feature type="binding site" evidence="9">
    <location>
        <position position="290"/>
    </location>
    <ligand>
        <name>ATP</name>
        <dbReference type="ChEBI" id="CHEBI:30616"/>
    </ligand>
</feature>
<comment type="similarity">
    <text evidence="2">Belongs to the asparagine synthetase family.</text>
</comment>
<accession>A0AAF0CSL7</accession>
<organism evidence="11 12">
    <name type="scientific">Synoicihabitans lomoniglobus</name>
    <dbReference type="NCBI Taxonomy" id="2909285"/>
    <lineage>
        <taxon>Bacteria</taxon>
        <taxon>Pseudomonadati</taxon>
        <taxon>Verrucomicrobiota</taxon>
        <taxon>Opitutia</taxon>
        <taxon>Opitutales</taxon>
        <taxon>Opitutaceae</taxon>
        <taxon>Synoicihabitans</taxon>
    </lineage>
</organism>
<dbReference type="SUPFAM" id="SSF56235">
    <property type="entry name" value="N-terminal nucleophile aminohydrolases (Ntn hydrolases)"/>
    <property type="match status" value="1"/>
</dbReference>
<dbReference type="InterPro" id="IPR029055">
    <property type="entry name" value="Ntn_hydrolases_N"/>
</dbReference>
<name>A0AAF0CSL7_9BACT</name>
<reference evidence="11" key="1">
    <citation type="submission" date="2023-03" db="EMBL/GenBank/DDBJ databases">
        <title>Lomoglobus Profundus gen. nov., sp. nov., a novel member of the phylum Verrucomicrobia, isolated from deep-marine sediment of South China Sea.</title>
        <authorList>
            <person name="Ahmad T."/>
            <person name="Ishaq S.E."/>
            <person name="Wang F."/>
        </authorList>
    </citation>
    <scope>NUCLEOTIDE SEQUENCE</scope>
    <source>
        <strain evidence="11">LMO-M01</strain>
    </source>
</reference>
<proteinExistence type="inferred from homology"/>
<dbReference type="Gene3D" id="3.60.20.10">
    <property type="entry name" value="Glutamine Phosphoribosylpyrophosphate, subunit 1, domain 1"/>
    <property type="match status" value="1"/>
</dbReference>
<keyword evidence="11" id="KW-0436">Ligase</keyword>
<dbReference type="PANTHER" id="PTHR43284:SF1">
    <property type="entry name" value="ASPARAGINE SYNTHETASE"/>
    <property type="match status" value="1"/>
</dbReference>
<evidence type="ECO:0000256" key="3">
    <source>
        <dbReference type="ARBA" id="ARBA00012737"/>
    </source>
</evidence>
<evidence type="ECO:0000256" key="4">
    <source>
        <dbReference type="ARBA" id="ARBA00022741"/>
    </source>
</evidence>
<dbReference type="InterPro" id="IPR001962">
    <property type="entry name" value="Asn_synthase"/>
</dbReference>
<dbReference type="EMBL" id="CP119075">
    <property type="protein sequence ID" value="WED67322.1"/>
    <property type="molecule type" value="Genomic_DNA"/>
</dbReference>
<gene>
    <name evidence="11" type="primary">asnB</name>
    <name evidence="11" type="ORF">PXH66_10725</name>
</gene>
<sequence>MCGIAGFWSQRTPREGRENAVQSMQTAMLHRGPDDAGMTTCGDLTMGMRRLAIFDPAHGHQPMRTDDGRYEIVFNGAIYNHELLREELRARGVVFNTHCDTEVLLQAWATWGPSVLGRLRGMFAVAVWDHTAHTLHLARDPLGIKPLYYSIRDGELLFASELNAMRASGHFDAAIDPVAVDDYLRNLGVPVPRTIYRHARSLRPAEVGVWRDGEFTIEQYWNFPTAATKSSFGDAKEFTSELRRQLDDSIAMHRLADVPVGAFLSGGLDSALVVGLMTQSSSAPLKTFSIGFEETAYSEAGAAAETARHFGTDHHPITLTGAQAADTLPAFLDALDQPTGDGLNTFVVSRAARAGGVTAALSGLGGDELFGGYGTFQQTPQIARWLPWWKAIPSPLRQAVCRQLARGSTRARRLADVLRHARDLHDVADRQRQVLSDDARAQLLVDPIALTSHPAQAGLRESMVDASPEEIVSAWELSTYMSDVLLRDSDVFSMRASLELRVPLVDRPLIEWLWRQRSELRFDQKTPKGELTRAVADILPPGLMNRRKQGFSLPFPRWMRTTLKPFIDETLSPASVSRSGLLHANNTVAYWQRFLAGSDDKDWSRVWSLAVLVAFLNRGSSA</sequence>
<dbReference type="Pfam" id="PF00733">
    <property type="entry name" value="Asn_synthase"/>
    <property type="match status" value="1"/>
</dbReference>
<dbReference type="AlphaFoldDB" id="A0AAF0CSL7"/>
<evidence type="ECO:0000256" key="6">
    <source>
        <dbReference type="ARBA" id="ARBA00022962"/>
    </source>
</evidence>
<dbReference type="InterPro" id="IPR006426">
    <property type="entry name" value="Asn_synth_AEB"/>
</dbReference>
<dbReference type="PIRSF" id="PIRSF001589">
    <property type="entry name" value="Asn_synthetase_glu-h"/>
    <property type="match status" value="1"/>
</dbReference>
<feature type="binding site" evidence="9">
    <location>
        <begin position="362"/>
        <end position="363"/>
    </location>
    <ligand>
        <name>ATP</name>
        <dbReference type="ChEBI" id="CHEBI:30616"/>
    </ligand>
</feature>
<evidence type="ECO:0000256" key="8">
    <source>
        <dbReference type="PIRSR" id="PIRSR001589-1"/>
    </source>
</evidence>